<keyword evidence="2" id="KW-0732">Signal</keyword>
<dbReference type="GO" id="GO:0016829">
    <property type="term" value="F:lyase activity"/>
    <property type="evidence" value="ECO:0007669"/>
    <property type="project" value="UniProtKB-KW"/>
</dbReference>
<keyword evidence="4" id="KW-0456">Lyase</keyword>
<dbReference type="PANTHER" id="PTHR39210:SF1">
    <property type="entry name" value="HEPARIN-SULFATE LYASE"/>
    <property type="match status" value="1"/>
</dbReference>
<feature type="domain" description="Heparinase II/III-like C-terminal" evidence="5">
    <location>
        <begin position="419"/>
        <end position="598"/>
    </location>
</feature>
<dbReference type="EMBL" id="CP157940">
    <property type="protein sequence ID" value="XBS52894.1"/>
    <property type="molecule type" value="Genomic_DNA"/>
</dbReference>
<protein>
    <submittedName>
        <fullName evidence="7">Heparinase II/III family protein</fullName>
    </submittedName>
</protein>
<keyword evidence="3" id="KW-0574">Periplasm</keyword>
<accession>A0AAU7PKY7</accession>
<gene>
    <name evidence="7" type="ORF">ABFV83_13790</name>
</gene>
<proteinExistence type="predicted"/>
<reference evidence="7" key="1">
    <citation type="submission" date="2024-06" db="EMBL/GenBank/DDBJ databases">
        <title>Lacrimispora cavernae sp. nov., a novel anaerobe isolated from bat guano pile inside a cave.</title>
        <authorList>
            <person name="Miller S.L."/>
            <person name="Lu N."/>
            <person name="King J."/>
            <person name="Sankaranarayanan K."/>
            <person name="Lawson P.A."/>
        </authorList>
    </citation>
    <scope>NUCLEOTIDE SEQUENCE</scope>
    <source>
        <strain evidence="7">BS-2</strain>
    </source>
</reference>
<sequence length="693" mass="79062">MITIPVKEREVTDEDLFSALQLSYPGLSEVRHSLEAGNTLLAKKELVTYFQTRTNVTYYFDYRSLPLKPIDTDSNPQLFQAALGLKGSLKEFCLYAGKKMMERVYVRPGGDVEIELGPDYENLPHFNVKEDIGKKHRTVLDIFSRGQFFEYLAVLYHETGDRAVLEKLEETLQMFWEHYPLDLEFTDPDISHFLHTEDRDVMSTGFLTLCYLSLFYTRIPYEISTEMAFGILKRIWFLGIQFRRFDTDTYRKFNHHMWERGLVPFMLATLLPEFPELAAMKDRGTQVVRQHVMDDFNEAGGYSEHSIPYWSGAALGEMISNGIYLGNLNRTTLLDEESGCRIQTSYDILASIAPPHDRFPSLGDNGGPKVNQILSNGAYRAGNDACRELLEYRLGQTEELPKIPLDYCNDKSGFFCSRSSFSADANYVLMSAKVNCGDTGHNHMDMLSLFISMRGQELIGEPHSRQLYHSVRAGSPQRGYMYNMTFHNTVLAYGNPVQDDRFYALKWGVMRPDSPVEYFTSREEGCFVSAYHDAYTFCRHTRKILVCREKGFLIHDCIRGGDRLPDSHIQRWNLFPDVSYRQLDDRSVLLEKNGALTLLLWNGAPSLHIWQKEDLYPEIVKDRNQLSTIVDVHFTPVMDADSGIGPVSQSLLILDVTDGIPTIGDSDSLCAGLLSCAEHDNLAGALDLFLQIK</sequence>
<name>A0AAU7PKY7_9FIRM</name>
<dbReference type="AlphaFoldDB" id="A0AAU7PKY7"/>
<dbReference type="Gene3D" id="1.50.10.100">
    <property type="entry name" value="Chondroitin AC/alginate lyase"/>
    <property type="match status" value="1"/>
</dbReference>
<evidence type="ECO:0000256" key="2">
    <source>
        <dbReference type="ARBA" id="ARBA00022729"/>
    </source>
</evidence>
<dbReference type="RefSeq" id="WP_349944616.1">
    <property type="nucleotide sequence ID" value="NZ_CP157940.1"/>
</dbReference>
<feature type="domain" description="Heparin-sulfate lyase N-terminal" evidence="6">
    <location>
        <begin position="16"/>
        <end position="64"/>
    </location>
</feature>
<dbReference type="Pfam" id="PF16889">
    <property type="entry name" value="Hepar_II_III_N"/>
    <property type="match status" value="1"/>
</dbReference>
<evidence type="ECO:0000259" key="5">
    <source>
        <dbReference type="Pfam" id="PF07940"/>
    </source>
</evidence>
<dbReference type="Pfam" id="PF07940">
    <property type="entry name" value="Hepar_II_III_C"/>
    <property type="match status" value="1"/>
</dbReference>
<evidence type="ECO:0000256" key="1">
    <source>
        <dbReference type="ARBA" id="ARBA00004418"/>
    </source>
</evidence>
<dbReference type="SUPFAM" id="SSF48230">
    <property type="entry name" value="Chondroitin AC/alginate lyase"/>
    <property type="match status" value="1"/>
</dbReference>
<dbReference type="InterPro" id="IPR012480">
    <property type="entry name" value="Hepar_II_III_C"/>
</dbReference>
<dbReference type="PANTHER" id="PTHR39210">
    <property type="entry name" value="HEPARIN-SULFATE LYASE"/>
    <property type="match status" value="1"/>
</dbReference>
<dbReference type="InterPro" id="IPR008929">
    <property type="entry name" value="Chondroitin_lyas"/>
</dbReference>
<dbReference type="InterPro" id="IPR031680">
    <property type="entry name" value="Hepar_II_III_N"/>
</dbReference>
<dbReference type="Gene3D" id="2.70.98.70">
    <property type="match status" value="1"/>
</dbReference>
<organism evidence="7">
    <name type="scientific">Lacrimispora sp. BS-2</name>
    <dbReference type="NCBI Taxonomy" id="3151850"/>
    <lineage>
        <taxon>Bacteria</taxon>
        <taxon>Bacillati</taxon>
        <taxon>Bacillota</taxon>
        <taxon>Clostridia</taxon>
        <taxon>Lachnospirales</taxon>
        <taxon>Lachnospiraceae</taxon>
        <taxon>Lacrimispora</taxon>
    </lineage>
</organism>
<comment type="subcellular location">
    <subcellularLocation>
        <location evidence="1">Periplasm</location>
    </subcellularLocation>
</comment>
<evidence type="ECO:0000256" key="4">
    <source>
        <dbReference type="ARBA" id="ARBA00023239"/>
    </source>
</evidence>
<evidence type="ECO:0000256" key="3">
    <source>
        <dbReference type="ARBA" id="ARBA00022764"/>
    </source>
</evidence>
<dbReference type="GO" id="GO:0042597">
    <property type="term" value="C:periplasmic space"/>
    <property type="evidence" value="ECO:0007669"/>
    <property type="project" value="UniProtKB-SubCell"/>
</dbReference>
<evidence type="ECO:0000313" key="7">
    <source>
        <dbReference type="EMBL" id="XBS52894.1"/>
    </source>
</evidence>
<evidence type="ECO:0000259" key="6">
    <source>
        <dbReference type="Pfam" id="PF16889"/>
    </source>
</evidence>